<evidence type="ECO:0000313" key="2">
    <source>
        <dbReference type="EMBL" id="SLN28535.1"/>
    </source>
</evidence>
<organism evidence="2 3">
    <name type="scientific">Pseudooceanicola marinus</name>
    <dbReference type="NCBI Taxonomy" id="396013"/>
    <lineage>
        <taxon>Bacteria</taxon>
        <taxon>Pseudomonadati</taxon>
        <taxon>Pseudomonadota</taxon>
        <taxon>Alphaproteobacteria</taxon>
        <taxon>Rhodobacterales</taxon>
        <taxon>Paracoccaceae</taxon>
        <taxon>Pseudooceanicola</taxon>
    </lineage>
</organism>
<name>A0A1X6YQP8_9RHOB</name>
<keyword evidence="1" id="KW-0472">Membrane</keyword>
<dbReference type="Proteomes" id="UP000193963">
    <property type="component" value="Unassembled WGS sequence"/>
</dbReference>
<keyword evidence="1" id="KW-0812">Transmembrane</keyword>
<keyword evidence="1" id="KW-1133">Transmembrane helix</keyword>
<accession>A0A1X6YQP8</accession>
<evidence type="ECO:0000256" key="1">
    <source>
        <dbReference type="SAM" id="Phobius"/>
    </source>
</evidence>
<proteinExistence type="predicted"/>
<dbReference type="RefSeq" id="WP_085887014.1">
    <property type="nucleotide sequence ID" value="NZ_FWFN01000002.1"/>
</dbReference>
<gene>
    <name evidence="2" type="ORF">PSM7751_01121</name>
</gene>
<dbReference type="AlphaFoldDB" id="A0A1X6YQP8"/>
<dbReference type="EMBL" id="FWFN01000002">
    <property type="protein sequence ID" value="SLN28535.1"/>
    <property type="molecule type" value="Genomic_DNA"/>
</dbReference>
<sequence length="213" mass="24390">MDWLKEYSSALNVLTNVGMLGVWLIYLQIFVGSYIRARKPRVIINRGAGSDLDALILMSNMSQEPIYGQGVYCTLRMTDGSEYTATVTDRDILQKSGDDEERPEGITSQGPLNRGDFMGLGTFRNILDITVERNEDLPDDLSELRDRIRDFEIMVTCAFGGDDLEVAARRRFRLKVDQEVWDVVPVYPQTEQVSGRRERKRIRAMLEKELQES</sequence>
<evidence type="ECO:0000313" key="3">
    <source>
        <dbReference type="Proteomes" id="UP000193963"/>
    </source>
</evidence>
<keyword evidence="3" id="KW-1185">Reference proteome</keyword>
<protein>
    <submittedName>
        <fullName evidence="2">Uncharacterized protein</fullName>
    </submittedName>
</protein>
<reference evidence="2 3" key="1">
    <citation type="submission" date="2017-03" db="EMBL/GenBank/DDBJ databases">
        <authorList>
            <person name="Afonso C.L."/>
            <person name="Miller P.J."/>
            <person name="Scott M.A."/>
            <person name="Spackman E."/>
            <person name="Goraichik I."/>
            <person name="Dimitrov K.M."/>
            <person name="Suarez D.L."/>
            <person name="Swayne D.E."/>
        </authorList>
    </citation>
    <scope>NUCLEOTIDE SEQUENCE [LARGE SCALE GENOMIC DNA]</scope>
    <source>
        <strain evidence="2 3">CECT 7751</strain>
    </source>
</reference>
<feature type="transmembrane region" description="Helical" evidence="1">
    <location>
        <begin position="20"/>
        <end position="37"/>
    </location>
</feature>
<dbReference type="OrthoDB" id="7406133at2"/>